<sequence>MISVFSSAKKRETAQESSRYVDQMKGLYNESIVISDQLVAAVDEVDQTMVQLSTIADQTQQQEQTLTNCSMQATSKINEAFSSLQEVTAASDQISSASMHLTEQSAGTKQVTLEMQQSLTETEQLMKHLKQNNLEMTKQIEHLIEQTSKIYEMNNLIQQIVSQTSLLALNASIEAAHAGEYGRGFAVVAQEIRRLADQSNDTVKQSTELVTQIERGVKLVTDAVEQERSTVERSVEEMGMNRERMDLITERIVEVDQLVNEMKESSANQTEQTAYVTERLQEAVEYVNETLTAVQDTVNMNESQRNQITKLDRIRSNMGKASNDLKKAISLVEIDVVSKVTNSSTEAIMSWLTAAAQTRAIRSLDPSIHREELKALLNKQSEVEAIWSNYADGSFIVSIPDAGLLNAKNREWWQRARSGDSFKSSYYVSAITKQLCQTLSVPIYNEENVIVGVLGIDLTIKN</sequence>
<evidence type="ECO:0000256" key="1">
    <source>
        <dbReference type="ARBA" id="ARBA00023224"/>
    </source>
</evidence>
<keyword evidence="1 2" id="KW-0807">Transducer</keyword>
<keyword evidence="6" id="KW-1185">Reference proteome</keyword>
<feature type="coiled-coil region" evidence="3">
    <location>
        <begin position="119"/>
        <end position="146"/>
    </location>
</feature>
<dbReference type="PANTHER" id="PTHR32089:SF112">
    <property type="entry name" value="LYSOZYME-LIKE PROTEIN-RELATED"/>
    <property type="match status" value="1"/>
</dbReference>
<dbReference type="SUPFAM" id="SSF103190">
    <property type="entry name" value="Sensory domain-like"/>
    <property type="match status" value="1"/>
</dbReference>
<accession>A0ABW1V7D2</accession>
<dbReference type="Gene3D" id="1.10.287.950">
    <property type="entry name" value="Methyl-accepting chemotaxis protein"/>
    <property type="match status" value="1"/>
</dbReference>
<dbReference type="InterPro" id="IPR029151">
    <property type="entry name" value="Sensor-like_sf"/>
</dbReference>
<dbReference type="PROSITE" id="PS50111">
    <property type="entry name" value="CHEMOTAXIS_TRANSDUC_2"/>
    <property type="match status" value="1"/>
</dbReference>
<evidence type="ECO:0000313" key="6">
    <source>
        <dbReference type="Proteomes" id="UP001596233"/>
    </source>
</evidence>
<gene>
    <name evidence="5" type="ORF">ACFP56_18770</name>
</gene>
<evidence type="ECO:0000256" key="3">
    <source>
        <dbReference type="SAM" id="Coils"/>
    </source>
</evidence>
<organism evidence="5 6">
    <name type="scientific">Paenibacillus septentrionalis</name>
    <dbReference type="NCBI Taxonomy" id="429342"/>
    <lineage>
        <taxon>Bacteria</taxon>
        <taxon>Bacillati</taxon>
        <taxon>Bacillota</taxon>
        <taxon>Bacilli</taxon>
        <taxon>Bacillales</taxon>
        <taxon>Paenibacillaceae</taxon>
        <taxon>Paenibacillus</taxon>
    </lineage>
</organism>
<dbReference type="SUPFAM" id="SSF58104">
    <property type="entry name" value="Methyl-accepting chemotaxis protein (MCP) signaling domain"/>
    <property type="match status" value="1"/>
</dbReference>
<protein>
    <submittedName>
        <fullName evidence="5">Methyl-accepting chemotaxis protein</fullName>
    </submittedName>
</protein>
<name>A0ABW1V7D2_9BACL</name>
<reference evidence="6" key="1">
    <citation type="journal article" date="2019" name="Int. J. Syst. Evol. Microbiol.">
        <title>The Global Catalogue of Microorganisms (GCM) 10K type strain sequencing project: providing services to taxonomists for standard genome sequencing and annotation.</title>
        <authorList>
            <consortium name="The Broad Institute Genomics Platform"/>
            <consortium name="The Broad Institute Genome Sequencing Center for Infectious Disease"/>
            <person name="Wu L."/>
            <person name="Ma J."/>
        </authorList>
    </citation>
    <scope>NUCLEOTIDE SEQUENCE [LARGE SCALE GENOMIC DNA]</scope>
    <source>
        <strain evidence="6">PCU 280</strain>
    </source>
</reference>
<dbReference type="Pfam" id="PF00015">
    <property type="entry name" value="MCPsignal"/>
    <property type="match status" value="1"/>
</dbReference>
<evidence type="ECO:0000313" key="5">
    <source>
        <dbReference type="EMBL" id="MFC6334679.1"/>
    </source>
</evidence>
<evidence type="ECO:0000259" key="4">
    <source>
        <dbReference type="PROSITE" id="PS50111"/>
    </source>
</evidence>
<dbReference type="PANTHER" id="PTHR32089">
    <property type="entry name" value="METHYL-ACCEPTING CHEMOTAXIS PROTEIN MCPB"/>
    <property type="match status" value="1"/>
</dbReference>
<comment type="caution">
    <text evidence="5">The sequence shown here is derived from an EMBL/GenBank/DDBJ whole genome shotgun (WGS) entry which is preliminary data.</text>
</comment>
<evidence type="ECO:0000256" key="2">
    <source>
        <dbReference type="PROSITE-ProRule" id="PRU00284"/>
    </source>
</evidence>
<dbReference type="SMART" id="SM00283">
    <property type="entry name" value="MA"/>
    <property type="match status" value="1"/>
</dbReference>
<feature type="domain" description="Methyl-accepting transducer" evidence="4">
    <location>
        <begin position="48"/>
        <end position="288"/>
    </location>
</feature>
<dbReference type="RefSeq" id="WP_379237451.1">
    <property type="nucleotide sequence ID" value="NZ_JBHSTE010000007.1"/>
</dbReference>
<dbReference type="Pfam" id="PF22673">
    <property type="entry name" value="MCP-like_PDC_1"/>
    <property type="match status" value="1"/>
</dbReference>
<dbReference type="InterPro" id="IPR004089">
    <property type="entry name" value="MCPsignal_dom"/>
</dbReference>
<proteinExistence type="predicted"/>
<dbReference type="Proteomes" id="UP001596233">
    <property type="component" value="Unassembled WGS sequence"/>
</dbReference>
<dbReference type="Gene3D" id="3.30.450.20">
    <property type="entry name" value="PAS domain"/>
    <property type="match status" value="1"/>
</dbReference>
<dbReference type="CDD" id="cd18773">
    <property type="entry name" value="PDC1_HK_sensor"/>
    <property type="match status" value="1"/>
</dbReference>
<keyword evidence="3" id="KW-0175">Coiled coil</keyword>
<dbReference type="EMBL" id="JBHSTE010000007">
    <property type="protein sequence ID" value="MFC6334679.1"/>
    <property type="molecule type" value="Genomic_DNA"/>
</dbReference>